<comment type="cofactor">
    <cofactor evidence="8">
        <name>heme</name>
        <dbReference type="ChEBI" id="CHEBI:30413"/>
    </cofactor>
    <text evidence="8">Binds 2 heme groups.</text>
</comment>
<dbReference type="OrthoDB" id="9805202at2"/>
<keyword evidence="7 9" id="KW-0408">Iron</keyword>
<dbReference type="GeneID" id="99986723"/>
<dbReference type="InterPro" id="IPR051395">
    <property type="entry name" value="Cytochrome_c_Peroxidase/MauG"/>
</dbReference>
<evidence type="ECO:0000256" key="6">
    <source>
        <dbReference type="ARBA" id="ARBA00023002"/>
    </source>
</evidence>
<dbReference type="GO" id="GO:0042597">
    <property type="term" value="C:periplasmic space"/>
    <property type="evidence" value="ECO:0007669"/>
    <property type="project" value="UniProtKB-SubCell"/>
</dbReference>
<gene>
    <name evidence="12" type="ORF">SAMN05216290_2009</name>
</gene>
<comment type="PTM">
    <text evidence="8">Binds 2 heme groups per subunit.</text>
</comment>
<feature type="signal peptide" evidence="10">
    <location>
        <begin position="1"/>
        <end position="22"/>
    </location>
</feature>
<keyword evidence="2 8" id="KW-0349">Heme</keyword>
<keyword evidence="13" id="KW-1185">Reference proteome</keyword>
<accession>A0A1I0Q532</accession>
<keyword evidence="4 10" id="KW-0732">Signal</keyword>
<protein>
    <submittedName>
        <fullName evidence="12">Cytochrome c peroxidase</fullName>
    </submittedName>
</protein>
<sequence>MIKNCRKYLTFGWVLLLLYACSDTEAPDKPFGFEKPEHFPEPTYTFENNPVTKAGFELGKKLFFDPMLSRDNSVSCNNCHQQSRAFADTPLHATSIGIDNQFGIRNAPSMANMAFMQEFFWDGGVTHLDFVPINAIESDIEMGESLANVVEKLNNDEEYPALFQAAFGVSEITSPFMLHALSQFTAMMVSANSTYDKYVLEGQPLTELEMAGMNLFQQKCAACHQGELFTDFSHRNNGISSVFGDEGWATITEDPSDIGKFKVPSLRNVEITAPYMHNARFNTLEEVLGHYDGNMVDSPSLDPMFKNGGEVVGIPMTEEEKVQIIAFLKTLTDHDFISNPLFRNND</sequence>
<evidence type="ECO:0000256" key="9">
    <source>
        <dbReference type="PIRSR" id="PIRSR000294-2"/>
    </source>
</evidence>
<feature type="binding site" description="axial binding residue" evidence="9">
    <location>
        <position position="80"/>
    </location>
    <ligand>
        <name>heme c</name>
        <dbReference type="ChEBI" id="CHEBI:61717"/>
        <label>1</label>
    </ligand>
    <ligandPart>
        <name>Fe</name>
        <dbReference type="ChEBI" id="CHEBI:18248"/>
    </ligandPart>
</feature>
<dbReference type="Gene3D" id="1.10.760.10">
    <property type="entry name" value="Cytochrome c-like domain"/>
    <property type="match status" value="2"/>
</dbReference>
<dbReference type="InterPro" id="IPR036909">
    <property type="entry name" value="Cyt_c-like_dom_sf"/>
</dbReference>
<proteinExistence type="predicted"/>
<feature type="binding site" description="covalent" evidence="8">
    <location>
        <position position="223"/>
    </location>
    <ligand>
        <name>heme c</name>
        <dbReference type="ChEBI" id="CHEBI:61717"/>
        <label>2</label>
    </ligand>
</feature>
<dbReference type="RefSeq" id="WP_090258451.1">
    <property type="nucleotide sequence ID" value="NZ_FOIR01000002.1"/>
</dbReference>
<dbReference type="Proteomes" id="UP000199437">
    <property type="component" value="Unassembled WGS sequence"/>
</dbReference>
<keyword evidence="3 9" id="KW-0479">Metal-binding</keyword>
<evidence type="ECO:0000259" key="11">
    <source>
        <dbReference type="PROSITE" id="PS51007"/>
    </source>
</evidence>
<evidence type="ECO:0000256" key="7">
    <source>
        <dbReference type="ARBA" id="ARBA00023004"/>
    </source>
</evidence>
<dbReference type="STRING" id="1267423.SAMN05216290_2009"/>
<dbReference type="GO" id="GO:0009055">
    <property type="term" value="F:electron transfer activity"/>
    <property type="evidence" value="ECO:0007669"/>
    <property type="project" value="InterPro"/>
</dbReference>
<evidence type="ECO:0000256" key="5">
    <source>
        <dbReference type="ARBA" id="ARBA00022764"/>
    </source>
</evidence>
<feature type="domain" description="Cytochrome c" evidence="11">
    <location>
        <begin position="207"/>
        <end position="332"/>
    </location>
</feature>
<dbReference type="PANTHER" id="PTHR30600:SF10">
    <property type="entry name" value="BLL6722 PROTEIN"/>
    <property type="match status" value="1"/>
</dbReference>
<dbReference type="PROSITE" id="PS51257">
    <property type="entry name" value="PROKAR_LIPOPROTEIN"/>
    <property type="match status" value="1"/>
</dbReference>
<dbReference type="EMBL" id="FOIR01000002">
    <property type="protein sequence ID" value="SEW21888.1"/>
    <property type="molecule type" value="Genomic_DNA"/>
</dbReference>
<comment type="subcellular location">
    <subcellularLocation>
        <location evidence="1">Periplasm</location>
    </subcellularLocation>
</comment>
<keyword evidence="12" id="KW-0575">Peroxidase</keyword>
<dbReference type="GO" id="GO:0046872">
    <property type="term" value="F:metal ion binding"/>
    <property type="evidence" value="ECO:0007669"/>
    <property type="project" value="UniProtKB-KW"/>
</dbReference>
<dbReference type="InterPro" id="IPR026259">
    <property type="entry name" value="MauG/Cytc_peroxidase"/>
</dbReference>
<dbReference type="PANTHER" id="PTHR30600">
    <property type="entry name" value="CYTOCHROME C PEROXIDASE-RELATED"/>
    <property type="match status" value="1"/>
</dbReference>
<reference evidence="13" key="1">
    <citation type="submission" date="2016-10" db="EMBL/GenBank/DDBJ databases">
        <authorList>
            <person name="Varghese N."/>
            <person name="Submissions S."/>
        </authorList>
    </citation>
    <scope>NUCLEOTIDE SEQUENCE [LARGE SCALE GENOMIC DNA]</scope>
    <source>
        <strain evidence="13">CGMCC 1.12402</strain>
    </source>
</reference>
<feature type="binding site" description="covalent" evidence="8">
    <location>
        <position position="76"/>
    </location>
    <ligand>
        <name>heme c</name>
        <dbReference type="ChEBI" id="CHEBI:61717"/>
        <label>1</label>
    </ligand>
</feature>
<evidence type="ECO:0000313" key="13">
    <source>
        <dbReference type="Proteomes" id="UP000199437"/>
    </source>
</evidence>
<feature type="chain" id="PRO_5011526193" evidence="10">
    <location>
        <begin position="23"/>
        <end position="346"/>
    </location>
</feature>
<evidence type="ECO:0000256" key="8">
    <source>
        <dbReference type="PIRSR" id="PIRSR000294-1"/>
    </source>
</evidence>
<keyword evidence="6" id="KW-0560">Oxidoreductase</keyword>
<dbReference type="GO" id="GO:0004130">
    <property type="term" value="F:cytochrome-c peroxidase activity"/>
    <property type="evidence" value="ECO:0007669"/>
    <property type="project" value="TreeGrafter"/>
</dbReference>
<dbReference type="SUPFAM" id="SSF46626">
    <property type="entry name" value="Cytochrome c"/>
    <property type="match status" value="2"/>
</dbReference>
<dbReference type="InterPro" id="IPR009056">
    <property type="entry name" value="Cyt_c-like_dom"/>
</dbReference>
<name>A0A1I0Q532_9BACT</name>
<evidence type="ECO:0000256" key="10">
    <source>
        <dbReference type="SAM" id="SignalP"/>
    </source>
</evidence>
<feature type="binding site" description="axial binding residue" evidence="9">
    <location>
        <position position="224"/>
    </location>
    <ligand>
        <name>heme c</name>
        <dbReference type="ChEBI" id="CHEBI:61717"/>
        <label>2</label>
    </ligand>
    <ligandPart>
        <name>Fe</name>
        <dbReference type="ChEBI" id="CHEBI:18248"/>
    </ligandPart>
</feature>
<dbReference type="GO" id="GO:0020037">
    <property type="term" value="F:heme binding"/>
    <property type="evidence" value="ECO:0007669"/>
    <property type="project" value="InterPro"/>
</dbReference>
<feature type="binding site" description="covalent" evidence="8">
    <location>
        <position position="220"/>
    </location>
    <ligand>
        <name>heme c</name>
        <dbReference type="ChEBI" id="CHEBI:61717"/>
        <label>2</label>
    </ligand>
</feature>
<evidence type="ECO:0000256" key="2">
    <source>
        <dbReference type="ARBA" id="ARBA00022617"/>
    </source>
</evidence>
<feature type="binding site" description="covalent" evidence="8">
    <location>
        <position position="79"/>
    </location>
    <ligand>
        <name>heme c</name>
        <dbReference type="ChEBI" id="CHEBI:61717"/>
        <label>1</label>
    </ligand>
</feature>
<organism evidence="12 13">
    <name type="scientific">Roseivirga pacifica</name>
    <dbReference type="NCBI Taxonomy" id="1267423"/>
    <lineage>
        <taxon>Bacteria</taxon>
        <taxon>Pseudomonadati</taxon>
        <taxon>Bacteroidota</taxon>
        <taxon>Cytophagia</taxon>
        <taxon>Cytophagales</taxon>
        <taxon>Roseivirgaceae</taxon>
        <taxon>Roseivirga</taxon>
    </lineage>
</organism>
<dbReference type="InterPro" id="IPR004852">
    <property type="entry name" value="Di-haem_cyt_c_peroxidsae"/>
</dbReference>
<dbReference type="PIRSF" id="PIRSF000294">
    <property type="entry name" value="Cytochrome-c_peroxidase"/>
    <property type="match status" value="1"/>
</dbReference>
<evidence type="ECO:0000256" key="4">
    <source>
        <dbReference type="ARBA" id="ARBA00022729"/>
    </source>
</evidence>
<evidence type="ECO:0000256" key="1">
    <source>
        <dbReference type="ARBA" id="ARBA00004418"/>
    </source>
</evidence>
<keyword evidence="5" id="KW-0574">Periplasm</keyword>
<dbReference type="PROSITE" id="PS51007">
    <property type="entry name" value="CYTC"/>
    <property type="match status" value="1"/>
</dbReference>
<dbReference type="Pfam" id="PF03150">
    <property type="entry name" value="CCP_MauG"/>
    <property type="match status" value="1"/>
</dbReference>
<evidence type="ECO:0000256" key="3">
    <source>
        <dbReference type="ARBA" id="ARBA00022723"/>
    </source>
</evidence>
<evidence type="ECO:0000313" key="12">
    <source>
        <dbReference type="EMBL" id="SEW21888.1"/>
    </source>
</evidence>
<dbReference type="AlphaFoldDB" id="A0A1I0Q532"/>